<evidence type="ECO:0000313" key="1">
    <source>
        <dbReference type="Ensembl" id="ENSEASP00005035175.1"/>
    </source>
</evidence>
<proteinExistence type="predicted"/>
<name>A0A9L0IBM7_EQUAS</name>
<reference evidence="1 2" key="1">
    <citation type="journal article" date="2020" name="Nat. Commun.">
        <title>Donkey genomes provide new insights into domestication and selection for coat color.</title>
        <authorList>
            <person name="Wang"/>
            <person name="C."/>
            <person name="Li"/>
            <person name="H."/>
            <person name="Guo"/>
            <person name="Y."/>
            <person name="Huang"/>
            <person name="J."/>
            <person name="Sun"/>
            <person name="Y."/>
            <person name="Min"/>
            <person name="J."/>
            <person name="Wang"/>
            <person name="J."/>
            <person name="Fang"/>
            <person name="X."/>
            <person name="Zhao"/>
            <person name="Z."/>
            <person name="Wang"/>
            <person name="S."/>
            <person name="Zhang"/>
            <person name="Y."/>
            <person name="Liu"/>
            <person name="Q."/>
            <person name="Jiang"/>
            <person name="Q."/>
            <person name="Wang"/>
            <person name="X."/>
            <person name="Guo"/>
            <person name="Y."/>
            <person name="Yang"/>
            <person name="C."/>
            <person name="Wang"/>
            <person name="Y."/>
            <person name="Tian"/>
            <person name="F."/>
            <person name="Zhuang"/>
            <person name="G."/>
            <person name="Fan"/>
            <person name="Y."/>
            <person name="Gao"/>
            <person name="Q."/>
            <person name="Li"/>
            <person name="Y."/>
            <person name="Ju"/>
            <person name="Z."/>
            <person name="Li"/>
            <person name="J."/>
            <person name="Li"/>
            <person name="R."/>
            <person name="Hou"/>
            <person name="M."/>
            <person name="Yang"/>
            <person name="G."/>
            <person name="Liu"/>
            <person name="G."/>
            <person name="Liu"/>
            <person name="W."/>
            <person name="Guo"/>
            <person name="J."/>
            <person name="Pan"/>
            <person name="S."/>
            <person name="Fan"/>
            <person name="G."/>
            <person name="Zhang"/>
            <person name="W."/>
            <person name="Zhang"/>
            <person name="R."/>
            <person name="Yu"/>
            <person name="J."/>
            <person name="Zhang"/>
            <person name="X."/>
            <person name="Yin"/>
            <person name="Q."/>
            <person name="Ji"/>
            <person name="C."/>
            <person name="Jin"/>
            <person name="Y."/>
            <person name="Yue"/>
            <person name="G."/>
            <person name="Liu"/>
            <person name="M."/>
            <person name="Xu"/>
            <person name="J."/>
            <person name="Liu"/>
            <person name="S."/>
            <person name="Jordana"/>
            <person name="J."/>
            <person name="Noce"/>
            <person name="A."/>
            <person name="Amills"/>
            <person name="M."/>
            <person name="Wu"/>
            <person name="D.D."/>
            <person name="Li"/>
            <person name="S."/>
            <person name="Zhou"/>
            <person name="X. and Zhong"/>
            <person name="J."/>
        </authorList>
    </citation>
    <scope>NUCLEOTIDE SEQUENCE [LARGE SCALE GENOMIC DNA]</scope>
</reference>
<dbReference type="Proteomes" id="UP000694387">
    <property type="component" value="Chromosome 25"/>
</dbReference>
<dbReference type="Ensembl" id="ENSEAST00005082177.1">
    <property type="protein sequence ID" value="ENSEASP00005035175.1"/>
    <property type="gene ID" value="ENSEASG00005033262.1"/>
</dbReference>
<reference evidence="1" key="3">
    <citation type="submission" date="2025-09" db="UniProtKB">
        <authorList>
            <consortium name="Ensembl"/>
        </authorList>
    </citation>
    <scope>IDENTIFICATION</scope>
</reference>
<sequence>MEGGRILLILRLGTQRRRGLGRAHCSQLESRSHTVIFTPKSQKELAPRGLGKPAPPQISCLNQHDASRAPLCPVSLWGTEVGWSYQHPNLEKRGVSSQHTTSK</sequence>
<dbReference type="AlphaFoldDB" id="A0A9L0IBM7"/>
<accession>A0A9L0IBM7</accession>
<dbReference type="GeneTree" id="ENSGT00910000147461"/>
<evidence type="ECO:0000313" key="2">
    <source>
        <dbReference type="Proteomes" id="UP000694387"/>
    </source>
</evidence>
<organism evidence="1 2">
    <name type="scientific">Equus asinus</name>
    <name type="common">Donkey</name>
    <name type="synonym">Equus africanus asinus</name>
    <dbReference type="NCBI Taxonomy" id="9793"/>
    <lineage>
        <taxon>Eukaryota</taxon>
        <taxon>Metazoa</taxon>
        <taxon>Chordata</taxon>
        <taxon>Craniata</taxon>
        <taxon>Vertebrata</taxon>
        <taxon>Euteleostomi</taxon>
        <taxon>Mammalia</taxon>
        <taxon>Eutheria</taxon>
        <taxon>Laurasiatheria</taxon>
        <taxon>Perissodactyla</taxon>
        <taxon>Equidae</taxon>
        <taxon>Equus</taxon>
    </lineage>
</organism>
<reference evidence="1" key="2">
    <citation type="submission" date="2025-08" db="UniProtKB">
        <authorList>
            <consortium name="Ensembl"/>
        </authorList>
    </citation>
    <scope>IDENTIFICATION</scope>
</reference>
<keyword evidence="2" id="KW-1185">Reference proteome</keyword>
<protein>
    <submittedName>
        <fullName evidence="1">Uncharacterized protein</fullName>
    </submittedName>
</protein>